<proteinExistence type="inferred from homology"/>
<feature type="chain" id="PRO_5016855571" description="Peptidase M50 domain-containing protein" evidence="14">
    <location>
        <begin position="17"/>
        <end position="1234"/>
    </location>
</feature>
<evidence type="ECO:0000256" key="10">
    <source>
        <dbReference type="ARBA" id="ARBA00023049"/>
    </source>
</evidence>
<comment type="subcellular location">
    <subcellularLocation>
        <location evidence="2">Membrane</location>
        <topology evidence="2">Multi-pass membrane protein</topology>
    </subcellularLocation>
</comment>
<keyword evidence="8" id="KW-0862">Zinc</keyword>
<evidence type="ECO:0000256" key="6">
    <source>
        <dbReference type="ARBA" id="ARBA00022723"/>
    </source>
</evidence>
<dbReference type="Proteomes" id="UP000256970">
    <property type="component" value="Unassembled WGS sequence"/>
</dbReference>
<evidence type="ECO:0000256" key="7">
    <source>
        <dbReference type="ARBA" id="ARBA00022801"/>
    </source>
</evidence>
<feature type="signal peptide" evidence="14">
    <location>
        <begin position="1"/>
        <end position="16"/>
    </location>
</feature>
<dbReference type="Pfam" id="PF02163">
    <property type="entry name" value="Peptidase_M50"/>
    <property type="match status" value="1"/>
</dbReference>
<keyword evidence="9 13" id="KW-1133">Transmembrane helix</keyword>
<evidence type="ECO:0000256" key="12">
    <source>
        <dbReference type="SAM" id="MobiDB-lite"/>
    </source>
</evidence>
<evidence type="ECO:0000256" key="4">
    <source>
        <dbReference type="ARBA" id="ARBA00022670"/>
    </source>
</evidence>
<dbReference type="GO" id="GO:0046872">
    <property type="term" value="F:metal ion binding"/>
    <property type="evidence" value="ECO:0007669"/>
    <property type="project" value="UniProtKB-KW"/>
</dbReference>
<protein>
    <recommendedName>
        <fullName evidence="15">Peptidase M50 domain-containing protein</fullName>
    </recommendedName>
</protein>
<evidence type="ECO:0000256" key="11">
    <source>
        <dbReference type="ARBA" id="ARBA00023136"/>
    </source>
</evidence>
<dbReference type="EMBL" id="FNXT01001221">
    <property type="protein sequence ID" value="SZX74800.1"/>
    <property type="molecule type" value="Genomic_DNA"/>
</dbReference>
<dbReference type="InterPro" id="IPR008915">
    <property type="entry name" value="Peptidase_M50"/>
</dbReference>
<evidence type="ECO:0000256" key="8">
    <source>
        <dbReference type="ARBA" id="ARBA00022833"/>
    </source>
</evidence>
<gene>
    <name evidence="16" type="ORF">BQ4739_LOCUS15118</name>
</gene>
<evidence type="ECO:0000259" key="15">
    <source>
        <dbReference type="Pfam" id="PF02163"/>
    </source>
</evidence>
<dbReference type="PANTHER" id="PTHR39188">
    <property type="entry name" value="MEMBRANE-ASSOCIATED ZINC METALLOPROTEASE M50B"/>
    <property type="match status" value="1"/>
</dbReference>
<feature type="transmembrane region" description="Helical" evidence="13">
    <location>
        <begin position="1145"/>
        <end position="1162"/>
    </location>
</feature>
<evidence type="ECO:0000313" key="16">
    <source>
        <dbReference type="EMBL" id="SZX74800.1"/>
    </source>
</evidence>
<feature type="transmembrane region" description="Helical" evidence="13">
    <location>
        <begin position="1028"/>
        <end position="1053"/>
    </location>
</feature>
<keyword evidence="17" id="KW-1185">Reference proteome</keyword>
<dbReference type="GO" id="GO:0006508">
    <property type="term" value="P:proteolysis"/>
    <property type="evidence" value="ECO:0007669"/>
    <property type="project" value="UniProtKB-KW"/>
</dbReference>
<keyword evidence="5 13" id="KW-0812">Transmembrane</keyword>
<dbReference type="GO" id="GO:0008237">
    <property type="term" value="F:metallopeptidase activity"/>
    <property type="evidence" value="ECO:0007669"/>
    <property type="project" value="UniProtKB-KW"/>
</dbReference>
<sequence length="1234" mass="133065">MRSVASVLRLPGSVLALSRWGQACGGLAAHSRQLSSDSSDEDLPVPAELYLSGFDAAEEGAPVAVHQLIGDPRTGVADDTTTSPWGADVSMEWVWSHPASGVDWFRYSMAGPDQLPHMYMDARLSDHSKNLMYLLRCKDPQRWTIPELADKFRIRRQRVMAILALKEMQAHRLEQGQDMKGPLQPYVFRVPLQDFQVTPDGQPVDLAQLVLNAAEQQLQAAAAASSSSSQGGAEASSAAAAADGLGSLDDFLAPDAASSEPAAAAAAEQQPDALSSLSAAAGGQAADLAVLMPQLALTAQQLQLELLQLLQQHHYSIPELQRRLLQQIDVAEAYYNAHVAGTPLEQQLLAGFKQPKKKKAAAKEGSDEADSAAAGTVDRPAWLDFGKQRQEVQQLLEVLAPLLQAAGPQQDREAGRLLAALKHTLHEAAAAAPAGGEAAAEQQQQPEAASDAAAGIAALVKSVEAATFAAAFNQLDVGRRQQLLDLMPEARILLNVQGTDLRAALAGSSSDAKAEDAAASLTAAAAAAPGLWPGQVPPVVDVWGYEEVPRQQLAALQKQLPPLQQLLSQLQAACADLGSSSSSSSSAAGLDAADMLALQNAAQVYSGLVWEYDKVLGEQSAAATGAADGEAPPLPPQSQRRLMRILRALDGNALEKLLLWESYLREEGWEGRSNPRARRLLRRVHAAIKALDAQAAEQGLPTPFAEYPDLPADVPAYMRVDKDMATAHLDAEVVGRQFHRGSGDRHYVRLQSYPSFEGYSLEEFDSIQEGELSTISRLAAEREDNMMWKEFRERLLRNIGLTAPDLYQHLNKARPPRPRRGWSYVVHPMGGASRALIKQQLREQKVQQWLPDDDAAGSSGRGRPGDLGLALDPARDAAPAEPYVAVPGPKERKMPGWKRLPAKPKIRGLNEEEEMVVGYSRAKPRRRWYASTRGMVRCCFGIPVRLHYLFIVFLALQVVGSILYGGLWPLYWFLLLGPILLVTVLVHELGHSLAARQVGGRVEGILLWPLGGLAFIGHDKGPKADMWVAFAGPLTHIPMTAFWVGLLIAATYIAYGTTAIQLAWPYPLTYKNLGVAVCVGSILLNISLFAFNLLVPAYPLDGGRILVDSLLTCGVAERKTALITCCVAAPIAVGIIVFGCVKFQVITILVGLWILWSTWQLFDCYRKNLLAQHPMFAFTANQTAAAMHMATQPAAAPAQPVNPFAYGGTPGSYQPPVVQGYPAAQQYPAGAGRV</sequence>
<feature type="transmembrane region" description="Helical" evidence="13">
    <location>
        <begin position="1073"/>
        <end position="1100"/>
    </location>
</feature>
<reference evidence="16 17" key="1">
    <citation type="submission" date="2016-10" db="EMBL/GenBank/DDBJ databases">
        <authorList>
            <person name="Cai Z."/>
        </authorList>
    </citation>
    <scope>NUCLEOTIDE SEQUENCE [LARGE SCALE GENOMIC DNA]</scope>
</reference>
<comment type="similarity">
    <text evidence="3">Belongs to the peptidase M50B family.</text>
</comment>
<dbReference type="GO" id="GO:0016020">
    <property type="term" value="C:membrane"/>
    <property type="evidence" value="ECO:0007669"/>
    <property type="project" value="UniProtKB-SubCell"/>
</dbReference>
<evidence type="ECO:0000256" key="3">
    <source>
        <dbReference type="ARBA" id="ARBA00007931"/>
    </source>
</evidence>
<keyword evidence="14" id="KW-0732">Signal</keyword>
<evidence type="ECO:0000313" key="17">
    <source>
        <dbReference type="Proteomes" id="UP000256970"/>
    </source>
</evidence>
<accession>A0A383WC67</accession>
<comment type="cofactor">
    <cofactor evidence="1">
        <name>Zn(2+)</name>
        <dbReference type="ChEBI" id="CHEBI:29105"/>
    </cofactor>
</comment>
<dbReference type="CDD" id="cd06161">
    <property type="entry name" value="S2P-M50_SpoIVFB"/>
    <property type="match status" value="1"/>
</dbReference>
<dbReference type="AlphaFoldDB" id="A0A383WC67"/>
<name>A0A383WC67_TETOB</name>
<feature type="region of interest" description="Disordered" evidence="12">
    <location>
        <begin position="850"/>
        <end position="871"/>
    </location>
</feature>
<keyword evidence="6" id="KW-0479">Metal-binding</keyword>
<organism evidence="16 17">
    <name type="scientific">Tetradesmus obliquus</name>
    <name type="common">Green alga</name>
    <name type="synonym">Acutodesmus obliquus</name>
    <dbReference type="NCBI Taxonomy" id="3088"/>
    <lineage>
        <taxon>Eukaryota</taxon>
        <taxon>Viridiplantae</taxon>
        <taxon>Chlorophyta</taxon>
        <taxon>core chlorophytes</taxon>
        <taxon>Chlorophyceae</taxon>
        <taxon>CS clade</taxon>
        <taxon>Sphaeropleales</taxon>
        <taxon>Scenedesmaceae</taxon>
        <taxon>Tetradesmus</taxon>
    </lineage>
</organism>
<dbReference type="PANTHER" id="PTHR39188:SF3">
    <property type="entry name" value="STAGE IV SPORULATION PROTEIN FB"/>
    <property type="match status" value="1"/>
</dbReference>
<keyword evidence="4" id="KW-0645">Protease</keyword>
<evidence type="ECO:0000256" key="1">
    <source>
        <dbReference type="ARBA" id="ARBA00001947"/>
    </source>
</evidence>
<evidence type="ECO:0000256" key="5">
    <source>
        <dbReference type="ARBA" id="ARBA00022692"/>
    </source>
</evidence>
<evidence type="ECO:0000256" key="2">
    <source>
        <dbReference type="ARBA" id="ARBA00004141"/>
    </source>
</evidence>
<feature type="domain" description="Peptidase M50" evidence="15">
    <location>
        <begin position="979"/>
        <end position="1109"/>
    </location>
</feature>
<evidence type="ECO:0000256" key="13">
    <source>
        <dbReference type="SAM" id="Phobius"/>
    </source>
</evidence>
<evidence type="ECO:0000256" key="9">
    <source>
        <dbReference type="ARBA" id="ARBA00022989"/>
    </source>
</evidence>
<keyword evidence="11 13" id="KW-0472">Membrane</keyword>
<feature type="transmembrane region" description="Helical" evidence="13">
    <location>
        <begin position="946"/>
        <end position="963"/>
    </location>
</feature>
<evidence type="ECO:0000256" key="14">
    <source>
        <dbReference type="SAM" id="SignalP"/>
    </source>
</evidence>
<keyword evidence="7" id="KW-0378">Hydrolase</keyword>
<keyword evidence="10" id="KW-0482">Metalloprotease</keyword>
<feature type="transmembrane region" description="Helical" evidence="13">
    <location>
        <begin position="970"/>
        <end position="986"/>
    </location>
</feature>